<protein>
    <submittedName>
        <fullName evidence="2">Uncharacterized protein</fullName>
    </submittedName>
</protein>
<evidence type="ECO:0000313" key="3">
    <source>
        <dbReference type="Proteomes" id="UP000784294"/>
    </source>
</evidence>
<organism evidence="2 3">
    <name type="scientific">Protopolystoma xenopodis</name>
    <dbReference type="NCBI Taxonomy" id="117903"/>
    <lineage>
        <taxon>Eukaryota</taxon>
        <taxon>Metazoa</taxon>
        <taxon>Spiralia</taxon>
        <taxon>Lophotrochozoa</taxon>
        <taxon>Platyhelminthes</taxon>
        <taxon>Monogenea</taxon>
        <taxon>Polyopisthocotylea</taxon>
        <taxon>Polystomatidea</taxon>
        <taxon>Polystomatidae</taxon>
        <taxon>Protopolystoma</taxon>
    </lineage>
</organism>
<sequence>MMRLYEAIDESEATVSDVQQTSSENDLASILLGADTDEAGESQSDLDKNINNTDDAAYCPKVMSSLGGMKRAFVAHVPVYTQQQPHSLAQQVFA</sequence>
<accession>A0A448WVZ7</accession>
<dbReference type="EMBL" id="CAAALY010052069">
    <property type="protein sequence ID" value="VEL21583.1"/>
    <property type="molecule type" value="Genomic_DNA"/>
</dbReference>
<name>A0A448WVZ7_9PLAT</name>
<gene>
    <name evidence="2" type="ORF">PXEA_LOCUS15023</name>
</gene>
<evidence type="ECO:0000313" key="2">
    <source>
        <dbReference type="EMBL" id="VEL21583.1"/>
    </source>
</evidence>
<evidence type="ECO:0000256" key="1">
    <source>
        <dbReference type="SAM" id="MobiDB-lite"/>
    </source>
</evidence>
<dbReference type="AlphaFoldDB" id="A0A448WVZ7"/>
<feature type="region of interest" description="Disordered" evidence="1">
    <location>
        <begin position="1"/>
        <end position="22"/>
    </location>
</feature>
<reference evidence="2" key="1">
    <citation type="submission" date="2018-11" db="EMBL/GenBank/DDBJ databases">
        <authorList>
            <consortium name="Pathogen Informatics"/>
        </authorList>
    </citation>
    <scope>NUCLEOTIDE SEQUENCE</scope>
</reference>
<feature type="compositionally biased region" description="Polar residues" evidence="1">
    <location>
        <begin position="13"/>
        <end position="22"/>
    </location>
</feature>
<proteinExistence type="predicted"/>
<keyword evidence="3" id="KW-1185">Reference proteome</keyword>
<dbReference type="OrthoDB" id="1739576at2759"/>
<dbReference type="Proteomes" id="UP000784294">
    <property type="component" value="Unassembled WGS sequence"/>
</dbReference>
<comment type="caution">
    <text evidence="2">The sequence shown here is derived from an EMBL/GenBank/DDBJ whole genome shotgun (WGS) entry which is preliminary data.</text>
</comment>